<reference evidence="6 7" key="1">
    <citation type="submission" date="2015-05" db="EMBL/GenBank/DDBJ databases">
        <authorList>
            <person name="Tang B."/>
            <person name="Yu Y."/>
        </authorList>
    </citation>
    <scope>NUCLEOTIDE SEQUENCE [LARGE SCALE GENOMIC DNA]</scope>
    <source>
        <strain evidence="6 7">DSM 7029</strain>
    </source>
</reference>
<dbReference type="NCBIfam" id="TIGR03361">
    <property type="entry name" value="VI_Rhs_Vgr"/>
    <property type="match status" value="1"/>
</dbReference>
<evidence type="ECO:0000259" key="5">
    <source>
        <dbReference type="Pfam" id="PF13296"/>
    </source>
</evidence>
<feature type="domain" description="Putative type VI secretion system Rhs element associated Vgr" evidence="5">
    <location>
        <begin position="602"/>
        <end position="708"/>
    </location>
</feature>
<dbReference type="InterPro" id="IPR037026">
    <property type="entry name" value="Vgr_OB-fold_dom_sf"/>
</dbReference>
<sequence length="948" mass="100798">MTDLSSMLAAAQAVLAGYTQHDRLLKLHTRLGPNVLLAERVCITEGIGPSGPDVGYRLELTALSADTHLELKQLLGQPVLLELLTQASRHDLRPFHGHVTAFSLLGSDGGLARYRLEVQPWLAFLAHRHDSRSFQGKTVMEIVEQVFAGYQQGHAALAPAWRWELADRAVYPQRSLCIQYQESDLAFVERLLREEGLYCWFEHQGDARSQTLGQHTLVIADHHHAFKPNPQPHVRYTQPGATLKEDSLRSWSSERRVQTQTVSLASWDYRSTQLRPVSAAAVEAVGGIAAECTDVPGVYAYEDTAQGQRLAQRQQEALDARARLYRGSGTVRTFSPGSTFTLRDHPHHDGGDQDRFVLLRVVHRARNNVAADHKAQLEQVLGALPGSESTPAGGNDSDEPLYSAEVIALRADVPVRAPALDLVYDDQAGLRSVVQHRRPLVHGTQTAIVVGLGAPVHTDRDHRIKVQFHWQRGANGSHRLQAEGGDDNAPASDASGTWVRVATPLAGANWGTVFTPRLGQEVLVSFLDGDIDRPVVIGSLYNGRGQDNAQGNQVSGGAAGATGNAPAWFPGSQAAGRHQGHQHPAVMAGFKTQELAASQSGAGGYNQLVFDDSPGQGRLQLASTQHRSQLNLGHAVHQVDNQRLDPRGHGSELITEASGALRAGSGLLISAELRGAGSTGATQQLDTREAEQQLQQSAELTTSLADTAQKHKVQLKDEPAPKDQPVPMAQQALRESLETTDQRGDAGSGNQPIGGGAGTVKAWGRPELVVSAPAGIGLYSPANTIFSAGNTASWVAGQDITHNAQRNHAVAVKGGISWFTYGKATNANKPNQETGIALHAASGSVSTQSQSAATKLTADKAVEVSSTQASIQMGAPKHILLTAGGSSIRIEGGDITLTTPGAARFKGSMKELTGPASASSQLELPPVSKLAECPTALADAAAAGASAI</sequence>
<dbReference type="EMBL" id="CP011371">
    <property type="protein sequence ID" value="AKJ28559.1"/>
    <property type="molecule type" value="Genomic_DNA"/>
</dbReference>
<evidence type="ECO:0000256" key="2">
    <source>
        <dbReference type="SAM" id="MobiDB-lite"/>
    </source>
</evidence>
<evidence type="ECO:0008006" key="8">
    <source>
        <dbReference type="Google" id="ProtNLM"/>
    </source>
</evidence>
<dbReference type="PATRIC" id="fig|413882.6.peg.1965"/>
<comment type="similarity">
    <text evidence="1">Belongs to the VgrG protein family.</text>
</comment>
<dbReference type="NCBIfam" id="TIGR01646">
    <property type="entry name" value="vgr_GE"/>
    <property type="match status" value="1"/>
</dbReference>
<dbReference type="InterPro" id="IPR006533">
    <property type="entry name" value="T6SS_Vgr_RhsGE"/>
</dbReference>
<dbReference type="STRING" id="413882.AAW51_1868"/>
<dbReference type="SUPFAM" id="SSF69279">
    <property type="entry name" value="Phage tail proteins"/>
    <property type="match status" value="2"/>
</dbReference>
<feature type="domain" description="DUF2345" evidence="4">
    <location>
        <begin position="756"/>
        <end position="916"/>
    </location>
</feature>
<gene>
    <name evidence="6" type="ORF">AAW51_1868</name>
</gene>
<protein>
    <recommendedName>
        <fullName evidence="8">Type VI secretion system tip protein VgrG</fullName>
    </recommendedName>
</protein>
<evidence type="ECO:0000259" key="3">
    <source>
        <dbReference type="Pfam" id="PF04717"/>
    </source>
</evidence>
<dbReference type="InterPro" id="IPR006531">
    <property type="entry name" value="Gp5/Vgr_OB"/>
</dbReference>
<evidence type="ECO:0000259" key="4">
    <source>
        <dbReference type="Pfam" id="PF10106"/>
    </source>
</evidence>
<feature type="compositionally biased region" description="Basic and acidic residues" evidence="2">
    <location>
        <begin position="735"/>
        <end position="744"/>
    </location>
</feature>
<dbReference type="KEGG" id="pbh:AAW51_1868"/>
<dbReference type="Pfam" id="PF04717">
    <property type="entry name" value="Phage_base_V"/>
    <property type="match status" value="1"/>
</dbReference>
<dbReference type="Pfam" id="PF10106">
    <property type="entry name" value="DUF2345"/>
    <property type="match status" value="1"/>
</dbReference>
<dbReference type="Pfam" id="PF13296">
    <property type="entry name" value="T6SS_Vgr"/>
    <property type="match status" value="1"/>
</dbReference>
<evidence type="ECO:0000313" key="7">
    <source>
        <dbReference type="Proteomes" id="UP000035352"/>
    </source>
</evidence>
<dbReference type="Proteomes" id="UP000035352">
    <property type="component" value="Chromosome"/>
</dbReference>
<dbReference type="Gene3D" id="3.55.50.10">
    <property type="entry name" value="Baseplate protein-like domains"/>
    <property type="match status" value="1"/>
</dbReference>
<dbReference type="InterPro" id="IPR018769">
    <property type="entry name" value="VgrG2_DUF2345"/>
</dbReference>
<feature type="compositionally biased region" description="Polar residues" evidence="2">
    <location>
        <begin position="545"/>
        <end position="555"/>
    </location>
</feature>
<organism evidence="6 7">
    <name type="scientific">Caldimonas brevitalea</name>
    <dbReference type="NCBI Taxonomy" id="413882"/>
    <lineage>
        <taxon>Bacteria</taxon>
        <taxon>Pseudomonadati</taxon>
        <taxon>Pseudomonadota</taxon>
        <taxon>Betaproteobacteria</taxon>
        <taxon>Burkholderiales</taxon>
        <taxon>Sphaerotilaceae</taxon>
        <taxon>Caldimonas</taxon>
    </lineage>
</organism>
<evidence type="ECO:0000256" key="1">
    <source>
        <dbReference type="ARBA" id="ARBA00005558"/>
    </source>
</evidence>
<accession>A0A0G3BGJ8</accession>
<dbReference type="Gene3D" id="4.10.220.110">
    <property type="match status" value="1"/>
</dbReference>
<keyword evidence="7" id="KW-1185">Reference proteome</keyword>
<dbReference type="Gene3D" id="2.40.50.230">
    <property type="entry name" value="Gp5 N-terminal domain"/>
    <property type="match status" value="1"/>
</dbReference>
<proteinExistence type="inferred from homology"/>
<dbReference type="RefSeq" id="WP_047194403.1">
    <property type="nucleotide sequence ID" value="NZ_CP011371.1"/>
</dbReference>
<dbReference type="Gene3D" id="2.30.110.50">
    <property type="match status" value="1"/>
</dbReference>
<dbReference type="SUPFAM" id="SSF69255">
    <property type="entry name" value="gp5 N-terminal domain-like"/>
    <property type="match status" value="1"/>
</dbReference>
<dbReference type="InterPro" id="IPR017847">
    <property type="entry name" value="T6SS_RhsGE_Vgr_subset"/>
</dbReference>
<feature type="domain" description="Gp5/Type VI secretion system Vgr protein OB-fold" evidence="3">
    <location>
        <begin position="494"/>
        <end position="541"/>
    </location>
</feature>
<feature type="region of interest" description="Disordered" evidence="2">
    <location>
        <begin position="544"/>
        <end position="578"/>
    </location>
</feature>
<name>A0A0G3BGJ8_9BURK</name>
<dbReference type="InterPro" id="IPR028244">
    <property type="entry name" value="T6SS_Rhs_Vgr_dom"/>
</dbReference>
<evidence type="ECO:0000313" key="6">
    <source>
        <dbReference type="EMBL" id="AKJ28559.1"/>
    </source>
</evidence>
<dbReference type="AlphaFoldDB" id="A0A0G3BGJ8"/>
<dbReference type="Pfam" id="PF05954">
    <property type="entry name" value="Phage_GPD"/>
    <property type="match status" value="1"/>
</dbReference>
<feature type="region of interest" description="Disordered" evidence="2">
    <location>
        <begin position="735"/>
        <end position="759"/>
    </location>
</feature>